<dbReference type="RefSeq" id="WP_274838432.1">
    <property type="nucleotide sequence ID" value="NZ_JARCJE010000009.1"/>
</dbReference>
<evidence type="ECO:0000313" key="7">
    <source>
        <dbReference type="Proteomes" id="UP001218364"/>
    </source>
</evidence>
<gene>
    <name evidence="6" type="ORF">PXK24_18395</name>
</gene>
<comment type="catalytic activity">
    <reaction evidence="4">
        <text>2 cob(II)yrinate a,c diamide + reduced [electron-transfer flavoprotein] + 2 ATP = 2 adenosylcob(III)yrinate a,c-diamide + 2 triphosphate + oxidized [electron-transfer flavoprotein] + 3 H(+)</text>
        <dbReference type="Rhea" id="RHEA:11528"/>
        <dbReference type="Rhea" id="RHEA-COMP:10685"/>
        <dbReference type="Rhea" id="RHEA-COMP:10686"/>
        <dbReference type="ChEBI" id="CHEBI:15378"/>
        <dbReference type="ChEBI" id="CHEBI:18036"/>
        <dbReference type="ChEBI" id="CHEBI:30616"/>
        <dbReference type="ChEBI" id="CHEBI:57692"/>
        <dbReference type="ChEBI" id="CHEBI:58307"/>
        <dbReference type="ChEBI" id="CHEBI:58503"/>
        <dbReference type="ChEBI" id="CHEBI:58537"/>
        <dbReference type="EC" id="2.5.1.17"/>
    </reaction>
</comment>
<dbReference type="InterPro" id="IPR016030">
    <property type="entry name" value="CblAdoTrfase-like"/>
</dbReference>
<dbReference type="PANTHER" id="PTHR12213">
    <property type="entry name" value="CORRINOID ADENOSYLTRANSFERASE"/>
    <property type="match status" value="1"/>
</dbReference>
<dbReference type="Proteomes" id="UP001218364">
    <property type="component" value="Unassembled WGS sequence"/>
</dbReference>
<organism evidence="6 7">
    <name type="scientific">Phaeobacter gallaeciensis</name>
    <dbReference type="NCBI Taxonomy" id="60890"/>
    <lineage>
        <taxon>Bacteria</taxon>
        <taxon>Pseudomonadati</taxon>
        <taxon>Pseudomonadota</taxon>
        <taxon>Alphaproteobacteria</taxon>
        <taxon>Rhodobacterales</taxon>
        <taxon>Roseobacteraceae</taxon>
        <taxon>Phaeobacter</taxon>
    </lineage>
</organism>
<comment type="pathway">
    <text evidence="4">Cofactor biosynthesis; adenosylcobalamin biosynthesis; adenosylcobalamin from cob(II)yrinate a,c-diamide: step 2/7.</text>
</comment>
<reference evidence="6 7" key="1">
    <citation type="submission" date="2023-02" db="EMBL/GenBank/DDBJ databases">
        <title>Population genomics of bacteria associated with diatom.</title>
        <authorList>
            <person name="Xie J."/>
            <person name="Wang H."/>
        </authorList>
    </citation>
    <scope>NUCLEOTIDE SEQUENCE [LARGE SCALE GENOMIC DNA]</scope>
    <source>
        <strain evidence="6 7">PT47_8</strain>
    </source>
</reference>
<keyword evidence="4" id="KW-0169">Cobalamin biosynthesis</keyword>
<keyword evidence="1 4" id="KW-0808">Transferase</keyword>
<dbReference type="PANTHER" id="PTHR12213:SF0">
    <property type="entry name" value="CORRINOID ADENOSYLTRANSFERASE MMAB"/>
    <property type="match status" value="1"/>
</dbReference>
<evidence type="ECO:0000256" key="3">
    <source>
        <dbReference type="ARBA" id="ARBA00022840"/>
    </source>
</evidence>
<feature type="domain" description="Cobalamin adenosyltransferase-like" evidence="5">
    <location>
        <begin position="16"/>
        <end position="83"/>
    </location>
</feature>
<keyword evidence="2 4" id="KW-0547">Nucleotide-binding</keyword>
<dbReference type="AlphaFoldDB" id="A0ABD4XEB9"/>
<protein>
    <recommendedName>
        <fullName evidence="4">Corrinoid adenosyltransferase</fullName>
        <ecNumber evidence="4">2.5.1.17</ecNumber>
    </recommendedName>
    <alternativeName>
        <fullName evidence="4">Cob(II)alamin adenosyltransferase</fullName>
    </alternativeName>
    <alternativeName>
        <fullName evidence="4">Cob(II)yrinic acid a,c-diamide adenosyltransferase</fullName>
    </alternativeName>
    <alternativeName>
        <fullName evidence="4">Cobinamide/cobalamin adenosyltransferase</fullName>
    </alternativeName>
</protein>
<dbReference type="InterPro" id="IPR029499">
    <property type="entry name" value="PduO-typ"/>
</dbReference>
<dbReference type="Pfam" id="PF01923">
    <property type="entry name" value="Cob_adeno_trans"/>
    <property type="match status" value="1"/>
</dbReference>
<dbReference type="GO" id="GO:0005524">
    <property type="term" value="F:ATP binding"/>
    <property type="evidence" value="ECO:0007669"/>
    <property type="project" value="UniProtKB-UniRule"/>
</dbReference>
<evidence type="ECO:0000256" key="4">
    <source>
        <dbReference type="RuleBase" id="RU366026"/>
    </source>
</evidence>
<name>A0ABD4XEB9_9RHOB</name>
<sequence>MFGSSLLNWTGPPWCVNRLDVIAEALNADLAALEDFILPSGSVSISALHVARGVARRAERRLISFLKLEPQEGCFARAYRNRMNKLIPWGPNPTRHN</sequence>
<evidence type="ECO:0000256" key="2">
    <source>
        <dbReference type="ARBA" id="ARBA00022741"/>
    </source>
</evidence>
<comment type="similarity">
    <text evidence="4">Belongs to the Cob(I)alamin adenosyltransferase family.</text>
</comment>
<dbReference type="InterPro" id="IPR036451">
    <property type="entry name" value="CblAdoTrfase-like_sf"/>
</dbReference>
<dbReference type="GO" id="GO:0009236">
    <property type="term" value="P:cobalamin biosynthetic process"/>
    <property type="evidence" value="ECO:0007669"/>
    <property type="project" value="UniProtKB-UniRule"/>
</dbReference>
<evidence type="ECO:0000313" key="6">
    <source>
        <dbReference type="EMBL" id="MDE4167669.1"/>
    </source>
</evidence>
<dbReference type="EMBL" id="JARCJK010000012">
    <property type="protein sequence ID" value="MDE4167669.1"/>
    <property type="molecule type" value="Genomic_DNA"/>
</dbReference>
<dbReference type="Gene3D" id="1.20.1200.10">
    <property type="entry name" value="Cobalamin adenosyltransferase-like"/>
    <property type="match status" value="1"/>
</dbReference>
<keyword evidence="3 4" id="KW-0067">ATP-binding</keyword>
<comment type="caution">
    <text evidence="6">The sequence shown here is derived from an EMBL/GenBank/DDBJ whole genome shotgun (WGS) entry which is preliminary data.</text>
</comment>
<dbReference type="GO" id="GO:0008817">
    <property type="term" value="F:corrinoid adenosyltransferase activity"/>
    <property type="evidence" value="ECO:0007669"/>
    <property type="project" value="UniProtKB-UniRule"/>
</dbReference>
<dbReference type="SUPFAM" id="SSF89028">
    <property type="entry name" value="Cobalamin adenosyltransferase-like"/>
    <property type="match status" value="1"/>
</dbReference>
<dbReference type="EC" id="2.5.1.17" evidence="4"/>
<comment type="catalytic activity">
    <reaction evidence="4">
        <text>2 cob(II)alamin + reduced [electron-transfer flavoprotein] + 2 ATP = 2 adenosylcob(III)alamin + 2 triphosphate + oxidized [electron-transfer flavoprotein] + 3 H(+)</text>
        <dbReference type="Rhea" id="RHEA:28671"/>
        <dbReference type="Rhea" id="RHEA-COMP:10685"/>
        <dbReference type="Rhea" id="RHEA-COMP:10686"/>
        <dbReference type="ChEBI" id="CHEBI:15378"/>
        <dbReference type="ChEBI" id="CHEBI:16304"/>
        <dbReference type="ChEBI" id="CHEBI:18036"/>
        <dbReference type="ChEBI" id="CHEBI:18408"/>
        <dbReference type="ChEBI" id="CHEBI:30616"/>
        <dbReference type="ChEBI" id="CHEBI:57692"/>
        <dbReference type="ChEBI" id="CHEBI:58307"/>
        <dbReference type="EC" id="2.5.1.17"/>
    </reaction>
</comment>
<evidence type="ECO:0000259" key="5">
    <source>
        <dbReference type="Pfam" id="PF01923"/>
    </source>
</evidence>
<accession>A0ABD4XEB9</accession>
<proteinExistence type="inferred from homology"/>
<evidence type="ECO:0000256" key="1">
    <source>
        <dbReference type="ARBA" id="ARBA00022679"/>
    </source>
</evidence>